<feature type="signal peptide" evidence="1">
    <location>
        <begin position="1"/>
        <end position="15"/>
    </location>
</feature>
<dbReference type="RefSeq" id="WP_223982970.1">
    <property type="nucleotide sequence ID" value="NZ_CAJZAG010000002.1"/>
</dbReference>
<keyword evidence="1" id="KW-0732">Signal</keyword>
<reference evidence="2 3" key="1">
    <citation type="submission" date="2021-08" db="EMBL/GenBank/DDBJ databases">
        <authorList>
            <person name="Peeters C."/>
        </authorList>
    </citation>
    <scope>NUCLEOTIDE SEQUENCE [LARGE SCALE GENOMIC DNA]</scope>
    <source>
        <strain evidence="2 3">LMG 32289</strain>
    </source>
</reference>
<evidence type="ECO:0000313" key="2">
    <source>
        <dbReference type="EMBL" id="CAG9166611.1"/>
    </source>
</evidence>
<keyword evidence="3" id="KW-1185">Reference proteome</keyword>
<gene>
    <name evidence="2" type="ORF">LMG32289_01095</name>
</gene>
<accession>A0ABM8WGW6</accession>
<feature type="chain" id="PRO_5045271623" description="Translation initiation factor 2" evidence="1">
    <location>
        <begin position="16"/>
        <end position="210"/>
    </location>
</feature>
<name>A0ABM8WGW6_9BURK</name>
<evidence type="ECO:0000256" key="1">
    <source>
        <dbReference type="SAM" id="SignalP"/>
    </source>
</evidence>
<organism evidence="2 3">
    <name type="scientific">Cupriavidus pampae</name>
    <dbReference type="NCBI Taxonomy" id="659251"/>
    <lineage>
        <taxon>Bacteria</taxon>
        <taxon>Pseudomonadati</taxon>
        <taxon>Pseudomonadota</taxon>
        <taxon>Betaproteobacteria</taxon>
        <taxon>Burkholderiales</taxon>
        <taxon>Burkholderiaceae</taxon>
        <taxon>Cupriavidus</taxon>
    </lineage>
</organism>
<sequence length="210" mass="20576">MRLSVILVIASASLAGGCASIVSGTSQVVSVETHQSSTPVPGASCEMVNSKGTYHVTTPGTITINRAYGDLSVNCTKEGMPDGVATVISSTKGMVFGNALFGGLIGVAVDTGSGAAYEYPEVIRILMGESIAIKGNDTSPDGGSTALASAPPAGSATTVAAAKVGPTVAPTTQVAAAPAAAPAANAAAPTAASGQTPVSINDLRYLLPTR</sequence>
<protein>
    <recommendedName>
        <fullName evidence="4">Translation initiation factor 2</fullName>
    </recommendedName>
</protein>
<comment type="caution">
    <text evidence="2">The sequence shown here is derived from an EMBL/GenBank/DDBJ whole genome shotgun (WGS) entry which is preliminary data.</text>
</comment>
<proteinExistence type="predicted"/>
<evidence type="ECO:0000313" key="3">
    <source>
        <dbReference type="Proteomes" id="UP000706525"/>
    </source>
</evidence>
<dbReference type="PROSITE" id="PS51257">
    <property type="entry name" value="PROKAR_LIPOPROTEIN"/>
    <property type="match status" value="1"/>
</dbReference>
<dbReference type="EMBL" id="CAJZAG010000002">
    <property type="protein sequence ID" value="CAG9166611.1"/>
    <property type="molecule type" value="Genomic_DNA"/>
</dbReference>
<dbReference type="Proteomes" id="UP000706525">
    <property type="component" value="Unassembled WGS sequence"/>
</dbReference>
<evidence type="ECO:0008006" key="4">
    <source>
        <dbReference type="Google" id="ProtNLM"/>
    </source>
</evidence>